<dbReference type="RefSeq" id="WP_008376698.1">
    <property type="nucleotide sequence ID" value="NZ_BAOP01000004.1"/>
</dbReference>
<evidence type="ECO:0000313" key="3">
    <source>
        <dbReference type="Proteomes" id="UP000035009"/>
    </source>
</evidence>
<dbReference type="Pfam" id="PF00128">
    <property type="entry name" value="Alpha-amylase"/>
    <property type="match status" value="1"/>
</dbReference>
<dbReference type="Gene3D" id="3.30.1590.10">
    <property type="entry name" value="Maltooligosyl trehalose synthase, domain 2"/>
    <property type="match status" value="1"/>
</dbReference>
<sequence length="765" mass="83593">MEPIATYRVQLTPDFAFAEVVGILDHLSDLGVSHLYLSPILQAMPGSTHGYDWCPPARIDAGLGGLDGFRLLRAHAQAVGIGVILDIVPNHLGIADARHNPWWADVLRNGADSAYAHYFDLHLNFGDGALCLPWLGADGDLTALRLDDDGCLRLHDRVLTTAEGTAAPGDDPLAVLARQHYRLVPFDSMQIGYRRFLAVNDLAALRQEIVDVFDATHGWLTELAADDLFDGVRVDHLDGLTDPVGYCARLRRVIGDRLFYVEKGLSVGERLDPALVVDGTTGYDTLRIIEGAYTAASGTIELSETSQRMTGVSGDGDDLTARAKDLKHVTLIDLFSDRVRRTTELFAAAAPDVPVHNIQQAVTTLICDARLARPDYPSLVDDVVASIDRIAEANPTMADALDALEFTFTHRDHAPGAIARLGEAVAAVNAKAMEDIGYHRTGRLVSNNELGCSPLVPSVNRTEFHGHQADRARDWPLSMNALSTHDTKRSEDVRARIAVIAQTPQRWSVLVMTLWRVVPPPNDRTAYFLLQNVVGVWPQGDVPDSALRDRLAAYARKAMREAGLISSWTAVDDDAEHAMLAWLESLYMGPAATLISNFVDIIADAGRDEAIARKVLSLLLPGVGDIYQGTQWWDDSLTDPDNRRPVDYTQSLDHPKTRAIITALAVRRRTPTAFGRDSGYTDIMSKGTNSTHVVGFSRDVDGEARVVVLAVRLAHTFRTVEAREEAVVPLPPGLWRDAETGADHSEQATASTILGSRPFAILELL</sequence>
<dbReference type="STRING" id="410332.SAMN04488550_2716"/>
<evidence type="ECO:0000313" key="2">
    <source>
        <dbReference type="EMBL" id="GAC78596.1"/>
    </source>
</evidence>
<reference evidence="2 3" key="1">
    <citation type="submission" date="2013-02" db="EMBL/GenBank/DDBJ databases">
        <title>Whole genome shotgun sequence of Gordonia malaquae NBRC 108250.</title>
        <authorList>
            <person name="Yoshida I."/>
            <person name="Hosoyama A."/>
            <person name="Tsuchikane K."/>
            <person name="Ando Y."/>
            <person name="Baba S."/>
            <person name="Ohji S."/>
            <person name="Hamada M."/>
            <person name="Tamura T."/>
            <person name="Yamazoe A."/>
            <person name="Yamazaki S."/>
            <person name="Fujita N."/>
        </authorList>
    </citation>
    <scope>NUCLEOTIDE SEQUENCE [LARGE SCALE GENOMIC DNA]</scope>
    <source>
        <strain evidence="2 3">NBRC 108250</strain>
    </source>
</reference>
<feature type="domain" description="Glycosyl hydrolase family 13 catalytic" evidence="1">
    <location>
        <begin position="3"/>
        <end position="667"/>
    </location>
</feature>
<dbReference type="eggNOG" id="COG3280">
    <property type="taxonomic scope" value="Bacteria"/>
</dbReference>
<dbReference type="NCBIfam" id="TIGR02401">
    <property type="entry name" value="trehalose_TreY"/>
    <property type="match status" value="1"/>
</dbReference>
<accession>M3TB07</accession>
<dbReference type="AlphaFoldDB" id="M3TB07"/>
<name>M3TB07_GORML</name>
<dbReference type="PANTHER" id="PTHR10357:SF216">
    <property type="entry name" value="MALTOOLIGOSYL TREHALOSE SYNTHASE-RELATED"/>
    <property type="match status" value="1"/>
</dbReference>
<comment type="caution">
    <text evidence="2">The sequence shown here is derived from an EMBL/GenBank/DDBJ whole genome shotgun (WGS) entry which is preliminary data.</text>
</comment>
<dbReference type="Gene3D" id="1.10.150.200">
    <property type="entry name" value="Maltooligosyl trehalose synthase, domain 3"/>
    <property type="match status" value="1"/>
</dbReference>
<evidence type="ECO:0000259" key="1">
    <source>
        <dbReference type="SMART" id="SM00642"/>
    </source>
</evidence>
<keyword evidence="3" id="KW-1185">Reference proteome</keyword>
<dbReference type="InterPro" id="IPR012767">
    <property type="entry name" value="Trehalose_TreY"/>
</dbReference>
<dbReference type="Gene3D" id="3.20.20.80">
    <property type="entry name" value="Glycosidases"/>
    <property type="match status" value="1"/>
</dbReference>
<dbReference type="SMART" id="SM00642">
    <property type="entry name" value="Aamy"/>
    <property type="match status" value="1"/>
</dbReference>
<organism evidence="2 3">
    <name type="scientific">Gordonia malaquae NBRC 108250</name>
    <dbReference type="NCBI Taxonomy" id="1223542"/>
    <lineage>
        <taxon>Bacteria</taxon>
        <taxon>Bacillati</taxon>
        <taxon>Actinomycetota</taxon>
        <taxon>Actinomycetes</taxon>
        <taxon>Mycobacteriales</taxon>
        <taxon>Gordoniaceae</taxon>
        <taxon>Gordonia</taxon>
    </lineage>
</organism>
<dbReference type="InterPro" id="IPR006047">
    <property type="entry name" value="GH13_cat_dom"/>
</dbReference>
<gene>
    <name evidence="2" type="primary">treY</name>
    <name evidence="2" type="ORF">GM1_004_00410</name>
</gene>
<proteinExistence type="predicted"/>
<dbReference type="InterPro" id="IPR017853">
    <property type="entry name" value="GH"/>
</dbReference>
<dbReference type="Proteomes" id="UP000035009">
    <property type="component" value="Unassembled WGS sequence"/>
</dbReference>
<dbReference type="OrthoDB" id="9761577at2"/>
<protein>
    <submittedName>
        <fullName evidence="2">Malto-oligosyltrehalose synthase</fullName>
    </submittedName>
</protein>
<dbReference type="GO" id="GO:0030980">
    <property type="term" value="P:alpha-glucan catabolic process"/>
    <property type="evidence" value="ECO:0007669"/>
    <property type="project" value="TreeGrafter"/>
</dbReference>
<dbReference type="PANTHER" id="PTHR10357">
    <property type="entry name" value="ALPHA-AMYLASE FAMILY MEMBER"/>
    <property type="match status" value="1"/>
</dbReference>
<dbReference type="Gene3D" id="1.10.10.470">
    <property type="entry name" value="Maltooligosyl trehalose synthase, domain 4"/>
    <property type="match status" value="1"/>
</dbReference>
<dbReference type="SUPFAM" id="SSF51445">
    <property type="entry name" value="(Trans)glycosidases"/>
    <property type="match status" value="1"/>
</dbReference>
<dbReference type="GO" id="GO:0005992">
    <property type="term" value="P:trehalose biosynthetic process"/>
    <property type="evidence" value="ECO:0007669"/>
    <property type="project" value="TreeGrafter"/>
</dbReference>
<dbReference type="GO" id="GO:0047470">
    <property type="term" value="F:(1,4)-alpha-D-glucan 1-alpha-D-glucosylmutase activity"/>
    <property type="evidence" value="ECO:0007669"/>
    <property type="project" value="TreeGrafter"/>
</dbReference>
<dbReference type="InterPro" id="IPR013797">
    <property type="entry name" value="Maltooligo_trehalose_synth_4"/>
</dbReference>
<dbReference type="EMBL" id="BAOP01000004">
    <property type="protein sequence ID" value="GAC78596.1"/>
    <property type="molecule type" value="Genomic_DNA"/>
</dbReference>